<accession>F9WJU4</accession>
<dbReference type="Proteomes" id="UP000000702">
    <property type="component" value="Unassembled WGS sequence"/>
</dbReference>
<gene>
    <name evidence="1" type="ORF">TCIL3000_0_24090</name>
</gene>
<reference evidence="2" key="1">
    <citation type="submission" date="2011-07" db="EMBL/GenBank/DDBJ databases">
        <title>Divergent evolution of antigenic variation in African trypanosomes.</title>
        <authorList>
            <person name="Jackson A.P."/>
            <person name="Berry A."/>
            <person name="Allison H.C."/>
            <person name="Burton P."/>
            <person name="Anderson J."/>
            <person name="Aslett M."/>
            <person name="Brown R."/>
            <person name="Corton N."/>
            <person name="Harris D."/>
            <person name="Hauser H."/>
            <person name="Gamble J."/>
            <person name="Gilderthorp R."/>
            <person name="McQuillan J."/>
            <person name="Quail M.A."/>
            <person name="Sanders M."/>
            <person name="Van Tonder A."/>
            <person name="Ginger M.L."/>
            <person name="Donelson J.E."/>
            <person name="Field M.C."/>
            <person name="Barry J.D."/>
            <person name="Berriman M."/>
            <person name="Hertz-Fowler C."/>
        </authorList>
    </citation>
    <scope>NUCLEOTIDE SEQUENCE [LARGE SCALE GENOMIC DNA]</scope>
    <source>
        <strain evidence="2">IL3000</strain>
    </source>
</reference>
<protein>
    <submittedName>
        <fullName evidence="1">WGS project CAEQ00000000 data, annotated contig 952</fullName>
    </submittedName>
</protein>
<evidence type="ECO:0000313" key="2">
    <source>
        <dbReference type="Proteomes" id="UP000000702"/>
    </source>
</evidence>
<dbReference type="OMA" id="HANTCIT"/>
<comment type="caution">
    <text evidence="1">The sequence shown here is derived from an EMBL/GenBank/DDBJ whole genome shotgun (WGS) entry which is preliminary data.</text>
</comment>
<reference evidence="1 2" key="2">
    <citation type="journal article" date="2012" name="Proc. Natl. Acad. Sci. U.S.A.">
        <title>Antigenic diversity is generated by distinct evolutionary mechanisms in African trypanosome species.</title>
        <authorList>
            <person name="Jackson A.P."/>
            <person name="Berry A."/>
            <person name="Aslett M."/>
            <person name="Allison H.C."/>
            <person name="Burton P."/>
            <person name="Vavrova-Anderson J."/>
            <person name="Brown R."/>
            <person name="Browne H."/>
            <person name="Corton N."/>
            <person name="Hauser H."/>
            <person name="Gamble J."/>
            <person name="Gilderthorp R."/>
            <person name="Marcello L."/>
            <person name="McQuillan J."/>
            <person name="Otto T.D."/>
            <person name="Quail M.A."/>
            <person name="Sanders M.J."/>
            <person name="van Tonder A."/>
            <person name="Ginger M.L."/>
            <person name="Field M.C."/>
            <person name="Barry J.D."/>
            <person name="Hertz-Fowler C."/>
            <person name="Berriman M."/>
        </authorList>
    </citation>
    <scope>NUCLEOTIDE SEQUENCE [LARGE SCALE GENOMIC DNA]</scope>
    <source>
        <strain evidence="1 2">IL3000</strain>
    </source>
</reference>
<dbReference type="EMBL" id="CAEQ01002772">
    <property type="protein sequence ID" value="CCD17602.1"/>
    <property type="molecule type" value="Genomic_DNA"/>
</dbReference>
<organism evidence="1 2">
    <name type="scientific">Trypanosoma congolense (strain IL3000)</name>
    <dbReference type="NCBI Taxonomy" id="1068625"/>
    <lineage>
        <taxon>Eukaryota</taxon>
        <taxon>Discoba</taxon>
        <taxon>Euglenozoa</taxon>
        <taxon>Kinetoplastea</taxon>
        <taxon>Metakinetoplastina</taxon>
        <taxon>Trypanosomatida</taxon>
        <taxon>Trypanosomatidae</taxon>
        <taxon>Trypanosoma</taxon>
        <taxon>Nannomonas</taxon>
    </lineage>
</organism>
<evidence type="ECO:0000313" key="1">
    <source>
        <dbReference type="EMBL" id="CCD17602.1"/>
    </source>
</evidence>
<dbReference type="VEuPathDB" id="TriTrypDB:TcIL3000_0_24090"/>
<proteinExistence type="predicted"/>
<keyword evidence="2" id="KW-1185">Reference proteome</keyword>
<sequence length="558" mass="60462">MLLVDRRVEGLHCGAVLAPRGWSLRTHHDVLDSCSMSVAQFVCPDSPSAFLYVAEQFIKRIAAGSEAPGDLADFLTGSMGAAKSPLCSTWEVCPPPHGGVRNVLAALLKRHALLISVVFSSAGEEKGASRVAACFDEIVCSLKKRYAALVEEEEEGADRLDWTWGGHAIVTERGGCVVRISSRLALGTMWRPLPRTCNAVALFKAATELGFLSENLHITTQTAHGDDVEVAVVLLPLRPGVCLMKRSAVRRVFEKHIRSGGWRFKQLMTPEHDPGRGAVLAGSTVYLLVDERNSTPCRIVAQLVEPRVGSDSCVVLLTIPPKTIVDPTDDSTPVTDAGVTESVTKATSQCQAYGQWLLSAFNMSIATTTSWSTLCVGKGSGFLFRQRNLVVQLPAASARYVNASVEATASVIGGGSESTSLGSVTVEADDTEDNTRRRVIVALLREFRCVEDYVDFIITEYAYETPLERKSAVTRRRESPVSTLLDPKETNQRSSSAHTFWIRLGDHGAVHYAVRECGVGRLLLMQAFVMGLGNADDVAVQRWESWVAGVGVATVESE</sequence>
<dbReference type="AlphaFoldDB" id="F9WJU4"/>
<name>F9WJU4_TRYCI</name>